<comment type="caution">
    <text evidence="1">The sequence shown here is derived from an EMBL/GenBank/DDBJ whole genome shotgun (WGS) entry which is preliminary data.</text>
</comment>
<evidence type="ECO:0000313" key="1">
    <source>
        <dbReference type="EMBL" id="KAI3767090.1"/>
    </source>
</evidence>
<reference evidence="1 2" key="2">
    <citation type="journal article" date="2022" name="Mol. Ecol. Resour.">
        <title>The genomes of chicory, endive, great burdock and yacon provide insights into Asteraceae paleo-polyploidization history and plant inulin production.</title>
        <authorList>
            <person name="Fan W."/>
            <person name="Wang S."/>
            <person name="Wang H."/>
            <person name="Wang A."/>
            <person name="Jiang F."/>
            <person name="Liu H."/>
            <person name="Zhao H."/>
            <person name="Xu D."/>
            <person name="Zhang Y."/>
        </authorList>
    </citation>
    <scope>NUCLEOTIDE SEQUENCE [LARGE SCALE GENOMIC DNA]</scope>
    <source>
        <strain evidence="2">cv. Punajuju</strain>
        <tissue evidence="1">Leaves</tissue>
    </source>
</reference>
<dbReference type="EMBL" id="CM042011">
    <property type="protein sequence ID" value="KAI3767090.1"/>
    <property type="molecule type" value="Genomic_DNA"/>
</dbReference>
<evidence type="ECO:0000313" key="2">
    <source>
        <dbReference type="Proteomes" id="UP001055811"/>
    </source>
</evidence>
<gene>
    <name evidence="1" type="ORF">L2E82_17175</name>
</gene>
<dbReference type="Proteomes" id="UP001055811">
    <property type="component" value="Linkage Group LG03"/>
</dbReference>
<protein>
    <submittedName>
        <fullName evidence="1">Uncharacterized protein</fullName>
    </submittedName>
</protein>
<sequence length="389" mass="43315">MEIDGFLYETMSPLSTNVAVSAPVSTPPPAPSPPSDSEPYLVLRNHIPISTNSTPLPETSAPEFFSLDVDVDADDWRTPTPPLKRSRLATPLPDEEPKRSLEVGWFRANCRFKSPMLQLHKEILDFCDFLSPTPEEQVSRDTVVESVSDVIKYIWPKCKVEVFGSFKTGLFLPSSDVDMVILESQIRTPQLGLHALSRALSQRGVAKKIQQINDLKQVRGGFVELYVERVQDADQGLQKVALESISELFTDYFHLHFSPGDTPWDGGTFKLTLQFSEDYPIYADGSICLDILQNQWSPIYDVAAILTSIQDGAKTPPFQTDVSTYIVTSPYQGLRGTKARTFGASRKTSQLTTNYKSQPEIKTNKDVCTITLLLPESSSQLVVPVKLLP</sequence>
<name>A0ACB9F874_CICIN</name>
<organism evidence="1 2">
    <name type="scientific">Cichorium intybus</name>
    <name type="common">Chicory</name>
    <dbReference type="NCBI Taxonomy" id="13427"/>
    <lineage>
        <taxon>Eukaryota</taxon>
        <taxon>Viridiplantae</taxon>
        <taxon>Streptophyta</taxon>
        <taxon>Embryophyta</taxon>
        <taxon>Tracheophyta</taxon>
        <taxon>Spermatophyta</taxon>
        <taxon>Magnoliopsida</taxon>
        <taxon>eudicotyledons</taxon>
        <taxon>Gunneridae</taxon>
        <taxon>Pentapetalae</taxon>
        <taxon>asterids</taxon>
        <taxon>campanulids</taxon>
        <taxon>Asterales</taxon>
        <taxon>Asteraceae</taxon>
        <taxon>Cichorioideae</taxon>
        <taxon>Cichorieae</taxon>
        <taxon>Cichoriinae</taxon>
        <taxon>Cichorium</taxon>
    </lineage>
</organism>
<keyword evidence="2" id="KW-1185">Reference proteome</keyword>
<reference evidence="2" key="1">
    <citation type="journal article" date="2022" name="Mol. Ecol. Resour.">
        <title>The genomes of chicory, endive, great burdock and yacon provide insights into Asteraceae palaeo-polyploidization history and plant inulin production.</title>
        <authorList>
            <person name="Fan W."/>
            <person name="Wang S."/>
            <person name="Wang H."/>
            <person name="Wang A."/>
            <person name="Jiang F."/>
            <person name="Liu H."/>
            <person name="Zhao H."/>
            <person name="Xu D."/>
            <person name="Zhang Y."/>
        </authorList>
    </citation>
    <scope>NUCLEOTIDE SEQUENCE [LARGE SCALE GENOMIC DNA]</scope>
    <source>
        <strain evidence="2">cv. Punajuju</strain>
    </source>
</reference>
<proteinExistence type="predicted"/>
<accession>A0ACB9F874</accession>